<keyword evidence="15" id="KW-1185">Reference proteome</keyword>
<feature type="transmembrane region" description="Helical" evidence="13">
    <location>
        <begin position="55"/>
        <end position="74"/>
    </location>
</feature>
<evidence type="ECO:0000256" key="6">
    <source>
        <dbReference type="ARBA" id="ARBA00022617"/>
    </source>
</evidence>
<dbReference type="PANTHER" id="PTHR30365:SF0">
    <property type="entry name" value="CYTOCHROME BD-I UBIQUINOL OXIDASE SUBUNIT 1"/>
    <property type="match status" value="1"/>
</dbReference>
<evidence type="ECO:0000313" key="14">
    <source>
        <dbReference type="EMBL" id="OEE31011.1"/>
    </source>
</evidence>
<feature type="transmembrane region" description="Helical" evidence="13">
    <location>
        <begin position="472"/>
        <end position="493"/>
    </location>
</feature>
<keyword evidence="5" id="KW-0997">Cell inner membrane</keyword>
<feature type="transmembrane region" description="Helical" evidence="13">
    <location>
        <begin position="422"/>
        <end position="445"/>
    </location>
</feature>
<evidence type="ECO:0000256" key="10">
    <source>
        <dbReference type="ARBA" id="ARBA00022989"/>
    </source>
</evidence>
<keyword evidence="6 13" id="KW-0349">Heme</keyword>
<dbReference type="GO" id="GO:0046872">
    <property type="term" value="F:metal ion binding"/>
    <property type="evidence" value="ECO:0007669"/>
    <property type="project" value="UniProtKB-UniRule"/>
</dbReference>
<feature type="transmembrane region" description="Helical" evidence="13">
    <location>
        <begin position="185"/>
        <end position="209"/>
    </location>
</feature>
<evidence type="ECO:0000256" key="8">
    <source>
        <dbReference type="ARBA" id="ARBA00022723"/>
    </source>
</evidence>
<proteinExistence type="inferred from homology"/>
<dbReference type="GO" id="GO:0009055">
    <property type="term" value="F:electron transfer activity"/>
    <property type="evidence" value="ECO:0007669"/>
    <property type="project" value="UniProtKB-UniRule"/>
</dbReference>
<dbReference type="Pfam" id="PF01654">
    <property type="entry name" value="Cyt_bd_oxida_I"/>
    <property type="match status" value="1"/>
</dbReference>
<sequence>MLTDVVELSRFQFASTALYHFIFVPLTIGLSFLLAIMESLYVMTGKTVYKDMTRFWGKLFGINFAVGVATGLTMEFQFGTNWAYYSHYVGDIFGAPLAIEALIAFFLESTLVGLFFFGWERLSKRQHLSVTWLTALGSNFSGLWILMANGWMQNPVGAEFNYQTMRMEMINFAEVIFNPVTQVKFVHTVAAGYTTGALFIMGISAYYLLKKRDLPFARRSFAVACAFGMASITATLLLGDESGYILGEVQQVKLAAIEAEWDTEQAPASFTLFGLPNQETMHTDAAIKVPYLMGIIATRSLDEPVIGLKDLMARSEERIRNGMLAYGLLEALRNGDDSLQNIAQFETLKEDLGYGLLLKKYTDKVTDATESQIKQAAQDTIPQVAPLFWSFHIMVACGMAMFAVIGLCFIQICRRKIGTQPWLLKAALFAIPLPWIASEAGWFVAEFGRQPWAIGEVLPVNMAVSNLSTSDLWISLGLVYLLYSAFLVVEMYLMVKFARRGPSALHTGRYHFETQDGHGSLSHEHH</sequence>
<gene>
    <name evidence="14" type="ORF">A1QS_11770</name>
</gene>
<keyword evidence="12 13" id="KW-0472">Membrane</keyword>
<name>A0A853QTT7_9VIBR</name>
<dbReference type="RefSeq" id="WP_017044811.1">
    <property type="nucleotide sequence ID" value="NZ_AJYS02000277.1"/>
</dbReference>
<keyword evidence="8 13" id="KW-0479">Metal-binding</keyword>
<keyword evidence="9 13" id="KW-0249">Electron transport</keyword>
<organism evidence="14 15">
    <name type="scientific">Vibrio ordalii FS-238</name>
    <dbReference type="NCBI Taxonomy" id="617133"/>
    <lineage>
        <taxon>Bacteria</taxon>
        <taxon>Pseudomonadati</taxon>
        <taxon>Pseudomonadota</taxon>
        <taxon>Gammaproteobacteria</taxon>
        <taxon>Vibrionales</taxon>
        <taxon>Vibrionaceae</taxon>
        <taxon>Vibrio</taxon>
    </lineage>
</organism>
<keyword evidence="10 13" id="KW-1133">Transmembrane helix</keyword>
<evidence type="ECO:0000256" key="9">
    <source>
        <dbReference type="ARBA" id="ARBA00022982"/>
    </source>
</evidence>
<evidence type="ECO:0000256" key="13">
    <source>
        <dbReference type="PIRNR" id="PIRNR006446"/>
    </source>
</evidence>
<dbReference type="GO" id="GO:0020037">
    <property type="term" value="F:heme binding"/>
    <property type="evidence" value="ECO:0007669"/>
    <property type="project" value="TreeGrafter"/>
</dbReference>
<keyword evidence="11 13" id="KW-0408">Iron</keyword>
<dbReference type="GO" id="GO:0016682">
    <property type="term" value="F:oxidoreductase activity, acting on diphenols and related substances as donors, oxygen as acceptor"/>
    <property type="evidence" value="ECO:0007669"/>
    <property type="project" value="TreeGrafter"/>
</dbReference>
<dbReference type="AlphaFoldDB" id="A0A853QTT7"/>
<comment type="caution">
    <text evidence="14">The sequence shown here is derived from an EMBL/GenBank/DDBJ whole genome shotgun (WGS) entry which is preliminary data.</text>
</comment>
<feature type="transmembrane region" description="Helical" evidence="13">
    <location>
        <begin position="20"/>
        <end position="43"/>
    </location>
</feature>
<dbReference type="GO" id="GO:0005886">
    <property type="term" value="C:plasma membrane"/>
    <property type="evidence" value="ECO:0007669"/>
    <property type="project" value="UniProtKB-SubCell"/>
</dbReference>
<dbReference type="GO" id="GO:0070069">
    <property type="term" value="C:cytochrome complex"/>
    <property type="evidence" value="ECO:0007669"/>
    <property type="project" value="UniProtKB-UniRule"/>
</dbReference>
<evidence type="ECO:0000256" key="12">
    <source>
        <dbReference type="ARBA" id="ARBA00023136"/>
    </source>
</evidence>
<evidence type="ECO:0000256" key="2">
    <source>
        <dbReference type="ARBA" id="ARBA00009819"/>
    </source>
</evidence>
<feature type="transmembrane region" description="Helical" evidence="13">
    <location>
        <begin position="130"/>
        <end position="152"/>
    </location>
</feature>
<dbReference type="GO" id="GO:0019646">
    <property type="term" value="P:aerobic electron transport chain"/>
    <property type="evidence" value="ECO:0007669"/>
    <property type="project" value="InterPro"/>
</dbReference>
<evidence type="ECO:0000313" key="15">
    <source>
        <dbReference type="Proteomes" id="UP000094808"/>
    </source>
</evidence>
<dbReference type="InterPro" id="IPR002585">
    <property type="entry name" value="Cyt-d_ubiquinol_oxidase_su_1"/>
</dbReference>
<feature type="transmembrane region" description="Helical" evidence="13">
    <location>
        <begin position="94"/>
        <end position="118"/>
    </location>
</feature>
<dbReference type="PANTHER" id="PTHR30365">
    <property type="entry name" value="CYTOCHROME D UBIQUINOL OXIDASE"/>
    <property type="match status" value="1"/>
</dbReference>
<evidence type="ECO:0000256" key="11">
    <source>
        <dbReference type="ARBA" id="ARBA00023004"/>
    </source>
</evidence>
<evidence type="ECO:0000256" key="5">
    <source>
        <dbReference type="ARBA" id="ARBA00022519"/>
    </source>
</evidence>
<feature type="transmembrane region" description="Helical" evidence="13">
    <location>
        <begin position="387"/>
        <end position="410"/>
    </location>
</feature>
<keyword evidence="4 13" id="KW-1003">Cell membrane</keyword>
<evidence type="ECO:0000256" key="4">
    <source>
        <dbReference type="ARBA" id="ARBA00022475"/>
    </source>
</evidence>
<comment type="similarity">
    <text evidence="2 13">Belongs to the cytochrome ubiquinol oxidase subunit 1 family.</text>
</comment>
<evidence type="ECO:0000256" key="1">
    <source>
        <dbReference type="ARBA" id="ARBA00004429"/>
    </source>
</evidence>
<accession>A0A853QTT7</accession>
<evidence type="ECO:0000256" key="7">
    <source>
        <dbReference type="ARBA" id="ARBA00022692"/>
    </source>
</evidence>
<keyword evidence="7 13" id="KW-0812">Transmembrane</keyword>
<comment type="subcellular location">
    <subcellularLocation>
        <location evidence="1">Cell inner membrane</location>
        <topology evidence="1">Multi-pass membrane protein</topology>
    </subcellularLocation>
</comment>
<reference evidence="14 15" key="1">
    <citation type="journal article" date="2012" name="Science">
        <title>Ecological populations of bacteria act as socially cohesive units of antibiotic production and resistance.</title>
        <authorList>
            <person name="Cordero O.X."/>
            <person name="Wildschutte H."/>
            <person name="Kirkup B."/>
            <person name="Proehl S."/>
            <person name="Ngo L."/>
            <person name="Hussain F."/>
            <person name="Le Roux F."/>
            <person name="Mincer T."/>
            <person name="Polz M.F."/>
        </authorList>
    </citation>
    <scope>NUCLEOTIDE SEQUENCE [LARGE SCALE GENOMIC DNA]</scope>
    <source>
        <strain evidence="14 15">FS-238</strain>
    </source>
</reference>
<dbReference type="PIRSF" id="PIRSF006446">
    <property type="entry name" value="Cyt_quinol_oxidase_1"/>
    <property type="match status" value="1"/>
</dbReference>
<keyword evidence="3 13" id="KW-0813">Transport</keyword>
<evidence type="ECO:0000256" key="3">
    <source>
        <dbReference type="ARBA" id="ARBA00022448"/>
    </source>
</evidence>
<dbReference type="EMBL" id="AJYS02000277">
    <property type="protein sequence ID" value="OEE31011.1"/>
    <property type="molecule type" value="Genomic_DNA"/>
</dbReference>
<dbReference type="Proteomes" id="UP000094808">
    <property type="component" value="Unassembled WGS sequence"/>
</dbReference>
<feature type="transmembrane region" description="Helical" evidence="13">
    <location>
        <begin position="221"/>
        <end position="239"/>
    </location>
</feature>
<protein>
    <submittedName>
        <fullName evidence="14">Cytochrome d terminal oxidase subunit 1</fullName>
    </submittedName>
</protein>